<dbReference type="InterPro" id="IPR010255">
    <property type="entry name" value="Haem_peroxidase_sf"/>
</dbReference>
<dbReference type="PROSITE" id="PS00435">
    <property type="entry name" value="PEROXIDASE_1"/>
    <property type="match status" value="1"/>
</dbReference>
<keyword evidence="4" id="KW-1185">Reference proteome</keyword>
<dbReference type="Gene3D" id="1.10.520.10">
    <property type="match status" value="1"/>
</dbReference>
<dbReference type="GO" id="GO:0004601">
    <property type="term" value="F:peroxidase activity"/>
    <property type="evidence" value="ECO:0007669"/>
    <property type="project" value="UniProtKB-KW"/>
</dbReference>
<organism evidence="4 5">
    <name type="scientific">Hydra vulgaris</name>
    <name type="common">Hydra</name>
    <name type="synonym">Hydra attenuata</name>
    <dbReference type="NCBI Taxonomy" id="6087"/>
    <lineage>
        <taxon>Eukaryota</taxon>
        <taxon>Metazoa</taxon>
        <taxon>Cnidaria</taxon>
        <taxon>Hydrozoa</taxon>
        <taxon>Hydroidolina</taxon>
        <taxon>Anthoathecata</taxon>
        <taxon>Aplanulata</taxon>
        <taxon>Hydridae</taxon>
        <taxon>Hydra</taxon>
    </lineage>
</organism>
<keyword evidence="1" id="KW-0560">Oxidoreductase</keyword>
<evidence type="ECO:0000313" key="5">
    <source>
        <dbReference type="RefSeq" id="XP_065676067.1"/>
    </source>
</evidence>
<dbReference type="Pfam" id="PF00141">
    <property type="entry name" value="peroxidase"/>
    <property type="match status" value="1"/>
</dbReference>
<keyword evidence="5" id="KW-0575">Peroxidase</keyword>
<gene>
    <name evidence="5" type="primary">LOC100206471</name>
</gene>
<accession>A0ABM4DNB5</accession>
<dbReference type="GeneID" id="100206471"/>
<dbReference type="SUPFAM" id="SSF48113">
    <property type="entry name" value="Heme-dependent peroxidases"/>
    <property type="match status" value="1"/>
</dbReference>
<feature type="domain" description="Plant heme peroxidase family profile" evidence="3">
    <location>
        <begin position="57"/>
        <end position="201"/>
    </location>
</feature>
<dbReference type="Gene3D" id="1.10.420.10">
    <property type="entry name" value="Peroxidase, domain 2"/>
    <property type="match status" value="1"/>
</dbReference>
<evidence type="ECO:0000313" key="4">
    <source>
        <dbReference type="Proteomes" id="UP001652625"/>
    </source>
</evidence>
<dbReference type="Proteomes" id="UP001652625">
    <property type="component" value="Chromosome 15"/>
</dbReference>
<dbReference type="RefSeq" id="XP_065676067.1">
    <property type="nucleotide sequence ID" value="XM_065819995.1"/>
</dbReference>
<dbReference type="InterPro" id="IPR044831">
    <property type="entry name" value="Ccp1-like"/>
</dbReference>
<sequence>MESMSSDLLDKQFMVMLTGIWCVTLLLTHTMGTQIIPTFEDFERAKTDLLTLIESVKLNRDLPMIAGCVRLVFHDCIGKDNCDGCIDHTHSGNRGLKITSDRLDTLYDESYKGKISRADFYALAAVVALTRSTVDAPVKYLGLKYFKVGRKDCETSPNQIQSIDPPFGTDGTHKTFEFFKNVFGFNIREAVTILGGHTLGRCRLENTGFVGTFVDEQFSTVSPGPDTLAPTSVLDNAYYRMFIDIVPWIQVTINGTRKQWQVPNRPIPNDKLPEFERTTLLLNSDMGNSWVITPTDENGAVSCTPTSESIPCQHSLAHRYSVQFARNNALWVKEFTKVFARMTELNQNVLVDAPTAPYPPYVKNYYK</sequence>
<evidence type="ECO:0000256" key="2">
    <source>
        <dbReference type="RuleBase" id="RU004241"/>
    </source>
</evidence>
<evidence type="ECO:0000259" key="3">
    <source>
        <dbReference type="PROSITE" id="PS50873"/>
    </source>
</evidence>
<evidence type="ECO:0000256" key="1">
    <source>
        <dbReference type="ARBA" id="ARBA00023002"/>
    </source>
</evidence>
<proteinExistence type="inferred from homology"/>
<dbReference type="InterPro" id="IPR002016">
    <property type="entry name" value="Haem_peroxidase"/>
</dbReference>
<dbReference type="PROSITE" id="PS50873">
    <property type="entry name" value="PEROXIDASE_4"/>
    <property type="match status" value="1"/>
</dbReference>
<dbReference type="PANTHER" id="PTHR31356:SF66">
    <property type="entry name" value="CATALASE-PEROXIDASE"/>
    <property type="match status" value="1"/>
</dbReference>
<dbReference type="CDD" id="cd00314">
    <property type="entry name" value="plant_peroxidase_like"/>
    <property type="match status" value="1"/>
</dbReference>
<dbReference type="PANTHER" id="PTHR31356">
    <property type="entry name" value="THYLAKOID LUMENAL 29 KDA PROTEIN, CHLOROPLASTIC-RELATED"/>
    <property type="match status" value="1"/>
</dbReference>
<comment type="similarity">
    <text evidence="2">Belongs to the peroxidase family.</text>
</comment>
<name>A0ABM4DNB5_HYDVU</name>
<dbReference type="PRINTS" id="PR00458">
    <property type="entry name" value="PEROXIDASE"/>
</dbReference>
<protein>
    <submittedName>
        <fullName evidence="5">Ascorbate peroxidase isoform X2</fullName>
    </submittedName>
</protein>
<reference evidence="5" key="1">
    <citation type="submission" date="2025-08" db="UniProtKB">
        <authorList>
            <consortium name="RefSeq"/>
        </authorList>
    </citation>
    <scope>IDENTIFICATION</scope>
</reference>
<dbReference type="InterPro" id="IPR019793">
    <property type="entry name" value="Peroxidases_heam-ligand_BS"/>
</dbReference>